<evidence type="ECO:0000313" key="2">
    <source>
        <dbReference type="Proteomes" id="UP000423756"/>
    </source>
</evidence>
<gene>
    <name evidence="1" type="ORF">F7Q91_02865</name>
</gene>
<dbReference type="Proteomes" id="UP000423756">
    <property type="component" value="Unassembled WGS sequence"/>
</dbReference>
<dbReference type="AlphaFoldDB" id="A0A7V7TK87"/>
<organism evidence="1 2">
    <name type="scientific">Vibrio chagasii</name>
    <dbReference type="NCBI Taxonomy" id="170679"/>
    <lineage>
        <taxon>Bacteria</taxon>
        <taxon>Pseudomonadati</taxon>
        <taxon>Pseudomonadota</taxon>
        <taxon>Gammaproteobacteria</taxon>
        <taxon>Vibrionales</taxon>
        <taxon>Vibrionaceae</taxon>
        <taxon>Vibrio</taxon>
    </lineage>
</organism>
<accession>A0A7V7TK87</accession>
<dbReference type="RefSeq" id="WP_137406661.1">
    <property type="nucleotide sequence ID" value="NZ_AP025467.1"/>
</dbReference>
<protein>
    <submittedName>
        <fullName evidence="1">DGQHR domain-containing protein</fullName>
    </submittedName>
</protein>
<proteinExistence type="predicted"/>
<dbReference type="GeneID" id="77344785"/>
<reference evidence="1 2" key="1">
    <citation type="submission" date="2019-09" db="EMBL/GenBank/DDBJ databases">
        <title>Draft genome sequences of 48 bacterial type strains from the CCUG.</title>
        <authorList>
            <person name="Tunovic T."/>
            <person name="Pineiro-Iglesias B."/>
            <person name="Unosson C."/>
            <person name="Inganas E."/>
            <person name="Ohlen M."/>
            <person name="Cardew S."/>
            <person name="Jensie-Markopoulos S."/>
            <person name="Salva-Serra F."/>
            <person name="Jaen-Luchoro D."/>
            <person name="Karlsson R."/>
            <person name="Svensson-Stadler L."/>
            <person name="Chun J."/>
            <person name="Moore E."/>
        </authorList>
    </citation>
    <scope>NUCLEOTIDE SEQUENCE [LARGE SCALE GENOMIC DNA]</scope>
    <source>
        <strain evidence="1 2">CCUG 48643</strain>
    </source>
</reference>
<dbReference type="NCBIfam" id="TIGR03187">
    <property type="entry name" value="DGQHR"/>
    <property type="match status" value="1"/>
</dbReference>
<comment type="caution">
    <text evidence="1">The sequence shown here is derived from an EMBL/GenBank/DDBJ whole genome shotgun (WGS) entry which is preliminary data.</text>
</comment>
<dbReference type="InterPro" id="IPR017601">
    <property type="entry name" value="DGQHR-contain_dom"/>
</dbReference>
<dbReference type="EMBL" id="VZPX01000004">
    <property type="protein sequence ID" value="KAB0482362.1"/>
    <property type="molecule type" value="Genomic_DNA"/>
</dbReference>
<sequence>MYQPITSPSNSDVELVLFKGNEGICSKGVNVYETIMTVSEFAENFEAEASSLQISAYDKRQRDLENGRAKELIHYFESRKDTVLPSVTIFVSQLRNKSEVIIGNRVMVQAQLSKISDRLVADGQNRLNLFKKLLPTHPQLSNQTIGVKLVETQTDTLEANSEVIRQLFSDYHKKLRKPNSSQNLYYDNSEPLSRLLKNQILDIETNNVQIRNLVSPNGKPTKTELMDLSSLEKFICTALGTTAKEINKELKQNPSYEQELIGISEGYLKQFFSMYNEEVIASFNDYTMLNKSIFWQGVAWLIRSMIEDSLENGTPLDWSLLNGLTTLPLHNKSDSYWQKANVVLKEDLNGKVKFKMLKGAEKACGRALCRSLRVFYSEGLDS</sequence>
<dbReference type="InterPro" id="IPR017642">
    <property type="entry name" value="DNA_S_mod_DndB"/>
</dbReference>
<name>A0A7V7TK87_9VIBR</name>
<dbReference type="Pfam" id="PF14072">
    <property type="entry name" value="DndB"/>
    <property type="match status" value="1"/>
</dbReference>
<evidence type="ECO:0000313" key="1">
    <source>
        <dbReference type="EMBL" id="KAB0482362.1"/>
    </source>
</evidence>